<dbReference type="InterPro" id="IPR013216">
    <property type="entry name" value="Methyltransf_11"/>
</dbReference>
<comment type="caution">
    <text evidence="2">The sequence shown here is derived from an EMBL/GenBank/DDBJ whole genome shotgun (WGS) entry which is preliminary data.</text>
</comment>
<dbReference type="GO" id="GO:0061542">
    <property type="term" value="F:3-demethylubiquinol 3-O-methyltransferase activity"/>
    <property type="evidence" value="ECO:0007669"/>
    <property type="project" value="UniProtKB-EC"/>
</dbReference>
<keyword evidence="2" id="KW-0830">Ubiquinone</keyword>
<keyword evidence="3" id="KW-1185">Reference proteome</keyword>
<dbReference type="OrthoDB" id="163232at2"/>
<name>A0A245ZHU3_9SPHN</name>
<dbReference type="SUPFAM" id="SSF53335">
    <property type="entry name" value="S-adenosyl-L-methionine-dependent methyltransferases"/>
    <property type="match status" value="1"/>
</dbReference>
<organism evidence="2 3">
    <name type="scientific">Sphingomonas dokdonensis</name>
    <dbReference type="NCBI Taxonomy" id="344880"/>
    <lineage>
        <taxon>Bacteria</taxon>
        <taxon>Pseudomonadati</taxon>
        <taxon>Pseudomonadota</taxon>
        <taxon>Alphaproteobacteria</taxon>
        <taxon>Sphingomonadales</taxon>
        <taxon>Sphingomonadaceae</taxon>
        <taxon>Sphingomonas</taxon>
    </lineage>
</organism>
<dbReference type="EC" id="2.1.1.64" evidence="2"/>
<dbReference type="Pfam" id="PF08241">
    <property type="entry name" value="Methyltransf_11"/>
    <property type="match status" value="1"/>
</dbReference>
<dbReference type="EMBL" id="NBBI01000004">
    <property type="protein sequence ID" value="OWK29315.1"/>
    <property type="molecule type" value="Genomic_DNA"/>
</dbReference>
<reference evidence="2 3" key="1">
    <citation type="submission" date="2017-03" db="EMBL/GenBank/DDBJ databases">
        <title>Genome sequence of Sphingomonas dokdonensis DSM 21029.</title>
        <authorList>
            <person name="Poehlein A."/>
            <person name="Wuebbeler J.H."/>
            <person name="Steinbuechel A."/>
            <person name="Daniel R."/>
        </authorList>
    </citation>
    <scope>NUCLEOTIDE SEQUENCE [LARGE SCALE GENOMIC DNA]</scope>
    <source>
        <strain evidence="2 3">DSM 21029</strain>
    </source>
</reference>
<gene>
    <name evidence="2" type="primary">ubiG_3</name>
    <name evidence="2" type="ORF">SPDO_23000</name>
</gene>
<dbReference type="GO" id="GO:0032259">
    <property type="term" value="P:methylation"/>
    <property type="evidence" value="ECO:0007669"/>
    <property type="project" value="UniProtKB-KW"/>
</dbReference>
<proteinExistence type="predicted"/>
<evidence type="ECO:0000259" key="1">
    <source>
        <dbReference type="Pfam" id="PF08241"/>
    </source>
</evidence>
<keyword evidence="2" id="KW-0808">Transferase</keyword>
<dbReference type="EC" id="2.1.1.222" evidence="2"/>
<dbReference type="RefSeq" id="WP_088367631.1">
    <property type="nucleotide sequence ID" value="NZ_NBBI01000004.1"/>
</dbReference>
<dbReference type="Proteomes" id="UP000197290">
    <property type="component" value="Unassembled WGS sequence"/>
</dbReference>
<evidence type="ECO:0000313" key="2">
    <source>
        <dbReference type="EMBL" id="OWK29315.1"/>
    </source>
</evidence>
<dbReference type="GO" id="GO:0102208">
    <property type="term" value="F:2-polyprenyl-6-hydroxyphenol methylase activity"/>
    <property type="evidence" value="ECO:0007669"/>
    <property type="project" value="UniProtKB-EC"/>
</dbReference>
<evidence type="ECO:0000313" key="3">
    <source>
        <dbReference type="Proteomes" id="UP000197290"/>
    </source>
</evidence>
<dbReference type="InterPro" id="IPR029063">
    <property type="entry name" value="SAM-dependent_MTases_sf"/>
</dbReference>
<accession>A0A245ZHU3</accession>
<dbReference type="Gene3D" id="3.40.50.150">
    <property type="entry name" value="Vaccinia Virus protein VP39"/>
    <property type="match status" value="1"/>
</dbReference>
<keyword evidence="2" id="KW-0489">Methyltransferase</keyword>
<dbReference type="AlphaFoldDB" id="A0A245ZHU3"/>
<protein>
    <submittedName>
        <fullName evidence="2">Ubiquinone biosynthesis O-methyltransferase</fullName>
        <ecNumber evidence="2">2.1.1.222</ecNumber>
        <ecNumber evidence="2">2.1.1.64</ecNumber>
    </submittedName>
</protein>
<feature type="domain" description="Methyltransferase type 11" evidence="1">
    <location>
        <begin position="159"/>
        <end position="210"/>
    </location>
</feature>
<sequence>MSTTERATPENFDEERYLLANPDIADFVYGGGVARDHFDAHGHAEERPQLTVAALGTDLSRAHRKFLRFEGVLDASAGAGGNFRPLEQPDALPLYYGRHPDGEFSLDTYEGESANAAHEPFVRMLRDNPDMLFLDVGCGRRNYTYDNCLYIEVYRSVSADLVIEPACTYPIRSGSIDAISCFAVLEHVPEPWKVARDFHRMLKPGGQVFIDWPFLQPLHGYPSHYYNATHLGLERMFTEGFDLLSNETLDNQTPDASLRWMLEGIADSIVDPAVRDAFGKATVADLIATPLSGALWSQVRASLNEDGRRRFAAGSTLIARKR</sequence>